<accession>A0A8J2LIR7</accession>
<feature type="transmembrane region" description="Helical" evidence="6">
    <location>
        <begin position="467"/>
        <end position="486"/>
    </location>
</feature>
<dbReference type="GO" id="GO:0016020">
    <property type="term" value="C:membrane"/>
    <property type="evidence" value="ECO:0007669"/>
    <property type="project" value="UniProtKB-SubCell"/>
</dbReference>
<feature type="transmembrane region" description="Helical" evidence="6">
    <location>
        <begin position="96"/>
        <end position="116"/>
    </location>
</feature>
<comment type="subcellular location">
    <subcellularLocation>
        <location evidence="1">Membrane</location>
        <topology evidence="1">Multi-pass membrane protein</topology>
    </subcellularLocation>
</comment>
<protein>
    <submittedName>
        <fullName evidence="7">Uncharacterized protein</fullName>
    </submittedName>
</protein>
<dbReference type="Proteomes" id="UP000708208">
    <property type="component" value="Unassembled WGS sequence"/>
</dbReference>
<keyword evidence="3 6" id="KW-0812">Transmembrane</keyword>
<dbReference type="InterPro" id="IPR006043">
    <property type="entry name" value="NCS2"/>
</dbReference>
<feature type="transmembrane region" description="Helical" evidence="6">
    <location>
        <begin position="57"/>
        <end position="84"/>
    </location>
</feature>
<organism evidence="7 8">
    <name type="scientific">Allacma fusca</name>
    <dbReference type="NCBI Taxonomy" id="39272"/>
    <lineage>
        <taxon>Eukaryota</taxon>
        <taxon>Metazoa</taxon>
        <taxon>Ecdysozoa</taxon>
        <taxon>Arthropoda</taxon>
        <taxon>Hexapoda</taxon>
        <taxon>Collembola</taxon>
        <taxon>Symphypleona</taxon>
        <taxon>Sminthuridae</taxon>
        <taxon>Allacma</taxon>
    </lineage>
</organism>
<feature type="transmembrane region" description="Helical" evidence="6">
    <location>
        <begin position="408"/>
        <end position="430"/>
    </location>
</feature>
<feature type="transmembrane region" description="Helical" evidence="6">
    <location>
        <begin position="225"/>
        <end position="244"/>
    </location>
</feature>
<dbReference type="EMBL" id="CAJVCH010570160">
    <property type="protein sequence ID" value="CAG7834205.1"/>
    <property type="molecule type" value="Genomic_DNA"/>
</dbReference>
<feature type="transmembrane region" description="Helical" evidence="6">
    <location>
        <begin position="172"/>
        <end position="194"/>
    </location>
</feature>
<comment type="similarity">
    <text evidence="2">Belongs to the nucleobase:cation symporter-2 (NCS2) (TC 2.A.40) family.</text>
</comment>
<evidence type="ECO:0000256" key="2">
    <source>
        <dbReference type="ARBA" id="ARBA00008821"/>
    </source>
</evidence>
<dbReference type="Pfam" id="PF00860">
    <property type="entry name" value="Xan_ur_permease"/>
    <property type="match status" value="1"/>
</dbReference>
<evidence type="ECO:0000256" key="5">
    <source>
        <dbReference type="ARBA" id="ARBA00023136"/>
    </source>
</evidence>
<dbReference type="OrthoDB" id="1641903at2759"/>
<name>A0A8J2LIR7_9HEXA</name>
<feature type="transmembrane region" description="Helical" evidence="6">
    <location>
        <begin position="265"/>
        <end position="287"/>
    </location>
</feature>
<evidence type="ECO:0000256" key="3">
    <source>
        <dbReference type="ARBA" id="ARBA00022692"/>
    </source>
</evidence>
<keyword evidence="8" id="KW-1185">Reference proteome</keyword>
<proteinExistence type="inferred from homology"/>
<dbReference type="GO" id="GO:0022857">
    <property type="term" value="F:transmembrane transporter activity"/>
    <property type="evidence" value="ECO:0007669"/>
    <property type="project" value="InterPro"/>
</dbReference>
<feature type="transmembrane region" description="Helical" evidence="6">
    <location>
        <begin position="501"/>
        <end position="520"/>
    </location>
</feature>
<keyword evidence="5 6" id="KW-0472">Membrane</keyword>
<evidence type="ECO:0000256" key="6">
    <source>
        <dbReference type="SAM" id="Phobius"/>
    </source>
</evidence>
<reference evidence="7" key="1">
    <citation type="submission" date="2021-06" db="EMBL/GenBank/DDBJ databases">
        <authorList>
            <person name="Hodson N. C."/>
            <person name="Mongue J. A."/>
            <person name="Jaron S. K."/>
        </authorList>
    </citation>
    <scope>NUCLEOTIDE SEQUENCE</scope>
</reference>
<dbReference type="AlphaFoldDB" id="A0A8J2LIR7"/>
<feature type="transmembrane region" description="Helical" evidence="6">
    <location>
        <begin position="436"/>
        <end position="455"/>
    </location>
</feature>
<evidence type="ECO:0000256" key="1">
    <source>
        <dbReference type="ARBA" id="ARBA00004141"/>
    </source>
</evidence>
<evidence type="ECO:0000313" key="7">
    <source>
        <dbReference type="EMBL" id="CAG7834205.1"/>
    </source>
</evidence>
<evidence type="ECO:0000313" key="8">
    <source>
        <dbReference type="Proteomes" id="UP000708208"/>
    </source>
</evidence>
<feature type="transmembrane region" description="Helical" evidence="6">
    <location>
        <begin position="320"/>
        <end position="339"/>
    </location>
</feature>
<dbReference type="PANTHER" id="PTHR11119">
    <property type="entry name" value="XANTHINE-URACIL / VITAMIN C PERMEASE FAMILY MEMBER"/>
    <property type="match status" value="1"/>
</dbReference>
<sequence length="624" mass="68029">MDNLALDLQNENIPNYRVSMDGDDRQPGIDKLDINPSITERTKRKRLYYQINDTPPWYITIFLGFQHYLTMAGSTVSVPFILCPKMCMVDDDPDKANIISTLIFTSGIVTLLQSTLGTRLPIIQGGSFSFIVPALAILQLPEWQCPSAEELSTKDASYKTELWQTRMRELQGAIIIASLFEVVFGALGIVGLVLKYITPLTIAPAIAMIGISLFTVAGQHASSNWGISGLTIFLVLVFSQYLRLWKIPIPFTKSDKRSGCKRYPLFEVFPVLLAMAIVWSLCVILTVTDALPEGDPARTDIKTKIITQSEWFRVPYPLQWGIPTVTAGAVFGMLSGVITGSIESIGDYYACARIAGAPKPPTHAINRGIFIEGLGCVLAGLWGTGNGTTSYSENIGAMSVTNVGSRRVIQAAGILMIICSLIGKVGSVFISIPEPIIGGIFCVVFAIVTAVGLSNLQGVDLNSSRNIFILGFSLFFSMTVSQWMAAHPGVIKIGNDHVDQILTILLSTGMFVAGFIGFFLDNTIPGTKKERGITDESQDDGFECAEGEVELTYDIPLVTGLIRRVKFLTYVPISPTYKKKLRDDKELTTINSLNHATTSNYAFFSLVTFSDSGISNGSGILQLN</sequence>
<gene>
    <name evidence="7" type="ORF">AFUS01_LOCUS43733</name>
</gene>
<comment type="caution">
    <text evidence="7">The sequence shown here is derived from an EMBL/GenBank/DDBJ whole genome shotgun (WGS) entry which is preliminary data.</text>
</comment>
<evidence type="ECO:0000256" key="4">
    <source>
        <dbReference type="ARBA" id="ARBA00022989"/>
    </source>
</evidence>
<feature type="transmembrane region" description="Helical" evidence="6">
    <location>
        <begin position="201"/>
        <end position="219"/>
    </location>
</feature>
<keyword evidence="4 6" id="KW-1133">Transmembrane helix</keyword>